<name>A0ABS4K9R7_9CLOT</name>
<evidence type="ECO:0008006" key="4">
    <source>
        <dbReference type="Google" id="ProtNLM"/>
    </source>
</evidence>
<keyword evidence="3" id="KW-1185">Reference proteome</keyword>
<accession>A0ABS4K9R7</accession>
<evidence type="ECO:0000256" key="1">
    <source>
        <dbReference type="SAM" id="MobiDB-lite"/>
    </source>
</evidence>
<dbReference type="Pfam" id="PF12669">
    <property type="entry name" value="FeoB_associated"/>
    <property type="match status" value="1"/>
</dbReference>
<evidence type="ECO:0000313" key="2">
    <source>
        <dbReference type="EMBL" id="MBP2023926.1"/>
    </source>
</evidence>
<feature type="compositionally biased region" description="Low complexity" evidence="1">
    <location>
        <begin position="28"/>
        <end position="37"/>
    </location>
</feature>
<comment type="caution">
    <text evidence="2">The sequence shown here is derived from an EMBL/GenBank/DDBJ whole genome shotgun (WGS) entry which is preliminary data.</text>
</comment>
<dbReference type="RefSeq" id="WP_021282746.1">
    <property type="nucleotide sequence ID" value="NZ_JAGGLL010000042.1"/>
</dbReference>
<gene>
    <name evidence="2" type="ORF">J2Z44_003771</name>
</gene>
<sequence length="47" mass="5111">MGNIIVGLIFLAIFGFAFKKVYSDTKNNKCSCGSSCSDKSKCSRVNQ</sequence>
<evidence type="ECO:0000313" key="3">
    <source>
        <dbReference type="Proteomes" id="UP001519308"/>
    </source>
</evidence>
<proteinExistence type="predicted"/>
<protein>
    <recommendedName>
        <fullName evidence="4">FeoB-associated Cys-rich membrane protein</fullName>
    </recommendedName>
</protein>
<dbReference type="Proteomes" id="UP001519308">
    <property type="component" value="Unassembled WGS sequence"/>
</dbReference>
<dbReference type="EMBL" id="JAGGLL010000042">
    <property type="protein sequence ID" value="MBP2023926.1"/>
    <property type="molecule type" value="Genomic_DNA"/>
</dbReference>
<feature type="region of interest" description="Disordered" evidence="1">
    <location>
        <begin position="27"/>
        <end position="47"/>
    </location>
</feature>
<reference evidence="2 3" key="1">
    <citation type="submission" date="2021-03" db="EMBL/GenBank/DDBJ databases">
        <title>Genomic Encyclopedia of Type Strains, Phase IV (KMG-IV): sequencing the most valuable type-strain genomes for metagenomic binning, comparative biology and taxonomic classification.</title>
        <authorList>
            <person name="Goeker M."/>
        </authorList>
    </citation>
    <scope>NUCLEOTIDE SEQUENCE [LARGE SCALE GENOMIC DNA]</scope>
    <source>
        <strain evidence="2 3">DSM 28650</strain>
    </source>
</reference>
<organism evidence="2 3">
    <name type="scientific">Clostridium punense</name>
    <dbReference type="NCBI Taxonomy" id="1054297"/>
    <lineage>
        <taxon>Bacteria</taxon>
        <taxon>Bacillati</taxon>
        <taxon>Bacillota</taxon>
        <taxon>Clostridia</taxon>
        <taxon>Eubacteriales</taxon>
        <taxon>Clostridiaceae</taxon>
        <taxon>Clostridium</taxon>
    </lineage>
</organism>